<dbReference type="EMBL" id="JAAONZ010000001">
    <property type="protein sequence ID" value="NHO64257.1"/>
    <property type="molecule type" value="Genomic_DNA"/>
</dbReference>
<gene>
    <name evidence="4" type="ORF">G8770_01690</name>
</gene>
<dbReference type="InterPro" id="IPR002491">
    <property type="entry name" value="ABC_transptr_periplasmic_BD"/>
</dbReference>
<dbReference type="NCBIfam" id="NF038402">
    <property type="entry name" value="TroA_like"/>
    <property type="match status" value="1"/>
</dbReference>
<feature type="domain" description="Fe/B12 periplasmic-binding" evidence="3">
    <location>
        <begin position="49"/>
        <end position="297"/>
    </location>
</feature>
<evidence type="ECO:0000313" key="5">
    <source>
        <dbReference type="Proteomes" id="UP000787472"/>
    </source>
</evidence>
<dbReference type="AlphaFoldDB" id="A0A9E5JPJ9"/>
<organism evidence="4 5">
    <name type="scientific">Pseudomaricurvus hydrocarbonicus</name>
    <dbReference type="NCBI Taxonomy" id="1470433"/>
    <lineage>
        <taxon>Bacteria</taxon>
        <taxon>Pseudomonadati</taxon>
        <taxon>Pseudomonadota</taxon>
        <taxon>Gammaproteobacteria</taxon>
        <taxon>Cellvibrionales</taxon>
        <taxon>Cellvibrionaceae</taxon>
        <taxon>Pseudomaricurvus</taxon>
    </lineage>
</organism>
<evidence type="ECO:0000313" key="4">
    <source>
        <dbReference type="EMBL" id="NHO64257.1"/>
    </source>
</evidence>
<keyword evidence="5" id="KW-1185">Reference proteome</keyword>
<evidence type="ECO:0000256" key="1">
    <source>
        <dbReference type="ARBA" id="ARBA00022729"/>
    </source>
</evidence>
<dbReference type="Proteomes" id="UP000787472">
    <property type="component" value="Unassembled WGS sequence"/>
</dbReference>
<protein>
    <submittedName>
        <fullName evidence="4">Cobalamin-binding protein</fullName>
    </submittedName>
</protein>
<name>A0A9E5JPJ9_9GAMM</name>
<keyword evidence="1 2" id="KW-0732">Signal</keyword>
<dbReference type="Pfam" id="PF01497">
    <property type="entry name" value="Peripla_BP_2"/>
    <property type="match status" value="1"/>
</dbReference>
<feature type="signal peptide" evidence="2">
    <location>
        <begin position="1"/>
        <end position="27"/>
    </location>
</feature>
<dbReference type="Gene3D" id="3.40.50.1980">
    <property type="entry name" value="Nitrogenase molybdenum iron protein domain"/>
    <property type="match status" value="2"/>
</dbReference>
<evidence type="ECO:0000256" key="2">
    <source>
        <dbReference type="SAM" id="SignalP"/>
    </source>
</evidence>
<dbReference type="PANTHER" id="PTHR30535">
    <property type="entry name" value="VITAMIN B12-BINDING PROTEIN"/>
    <property type="match status" value="1"/>
</dbReference>
<dbReference type="InterPro" id="IPR054828">
    <property type="entry name" value="Vit_B12_bind_prot"/>
</dbReference>
<dbReference type="SUPFAM" id="SSF53807">
    <property type="entry name" value="Helical backbone' metal receptor"/>
    <property type="match status" value="1"/>
</dbReference>
<dbReference type="InterPro" id="IPR050902">
    <property type="entry name" value="ABC_Transporter_SBP"/>
</dbReference>
<dbReference type="PANTHER" id="PTHR30535:SF34">
    <property type="entry name" value="MOLYBDATE-BINDING PROTEIN MOLA"/>
    <property type="match status" value="1"/>
</dbReference>
<dbReference type="CDD" id="cd01144">
    <property type="entry name" value="BtuF"/>
    <property type="match status" value="1"/>
</dbReference>
<feature type="chain" id="PRO_5039616403" evidence="2">
    <location>
        <begin position="28"/>
        <end position="301"/>
    </location>
</feature>
<evidence type="ECO:0000259" key="3">
    <source>
        <dbReference type="PROSITE" id="PS50983"/>
    </source>
</evidence>
<sequence>MLLRFNPAAALLAVGLAGLLWAGAATADDAVEVIDDLGNLVRLERPAKRIVALAPHIVEVVYAVGSGDKLVGAVNYSDFPEAAQQIPRVGTYKAFSAEAILRLNPDLVLAWYSGNGPQRVAPIQNLGIPVYFSESRTLKDIGESMEKIGILSGSKTAVTARQKFDVTLQALTATYSNRQPVSVFYQVWSDPLQTLNGDHMISDVIRLCGGRNIFSNVQSLAPKVSVESILRIDPQVIVASGMGEARPEWLDDWRRWPSLQAVKNQQLKFIPPDIIQRNTPRVLTGVKAMCEHLQDAREHYY</sequence>
<dbReference type="PROSITE" id="PS50983">
    <property type="entry name" value="FE_B12_PBP"/>
    <property type="match status" value="1"/>
</dbReference>
<accession>A0A9E5JPJ9</accession>
<reference evidence="4" key="1">
    <citation type="submission" date="2020-03" db="EMBL/GenBank/DDBJ databases">
        <authorList>
            <person name="Guo F."/>
        </authorList>
    </citation>
    <scope>NUCLEOTIDE SEQUENCE</scope>
    <source>
        <strain evidence="4">JCM 30134</strain>
    </source>
</reference>
<proteinExistence type="predicted"/>
<comment type="caution">
    <text evidence="4">The sequence shown here is derived from an EMBL/GenBank/DDBJ whole genome shotgun (WGS) entry which is preliminary data.</text>
</comment>